<keyword evidence="2 3" id="KW-0378">Hydrolase</keyword>
<dbReference type="eggNOG" id="COG0127">
    <property type="taxonomic scope" value="Bacteria"/>
</dbReference>
<evidence type="ECO:0000313" key="4">
    <source>
        <dbReference type="EMBL" id="ABG05254.1"/>
    </source>
</evidence>
<comment type="similarity">
    <text evidence="1 3">Belongs to the HAM1 NTPase family.</text>
</comment>
<dbReference type="PANTHER" id="PTHR11067">
    <property type="entry name" value="INOSINE TRIPHOSPHATE PYROPHOSPHATASE/HAM1 PROTEIN"/>
    <property type="match status" value="1"/>
</dbReference>
<gene>
    <name evidence="4" type="ordered locus">Rxyl_2326</name>
</gene>
<dbReference type="Gene3D" id="3.90.950.10">
    <property type="match status" value="1"/>
</dbReference>
<dbReference type="Pfam" id="PF01725">
    <property type="entry name" value="Ham1p_like"/>
    <property type="match status" value="1"/>
</dbReference>
<proteinExistence type="inferred from homology"/>
<keyword evidence="5" id="KW-1185">Reference proteome</keyword>
<dbReference type="EMBL" id="CP000386">
    <property type="protein sequence ID" value="ABG05254.1"/>
    <property type="molecule type" value="Genomic_DNA"/>
</dbReference>
<dbReference type="PANTHER" id="PTHR11067:SF9">
    <property type="entry name" value="INOSINE TRIPHOSPHATE PYROPHOSPHATASE"/>
    <property type="match status" value="1"/>
</dbReference>
<dbReference type="NCBIfam" id="TIGR00042">
    <property type="entry name" value="RdgB/HAM1 family non-canonical purine NTP pyrophosphatase"/>
    <property type="match status" value="1"/>
</dbReference>
<protein>
    <submittedName>
        <fullName evidence="4">Ham1-like protein</fullName>
    </submittedName>
</protein>
<evidence type="ECO:0000313" key="5">
    <source>
        <dbReference type="Proteomes" id="UP000006637"/>
    </source>
</evidence>
<reference evidence="4 5" key="1">
    <citation type="submission" date="2006-06" db="EMBL/GenBank/DDBJ databases">
        <title>Complete sequence of Rubrobacter xylanophilus DSM 9941.</title>
        <authorList>
            <consortium name="US DOE Joint Genome Institute"/>
            <person name="Copeland A."/>
            <person name="Lucas S."/>
            <person name="Lapidus A."/>
            <person name="Barry K."/>
            <person name="Detter J.C."/>
            <person name="Glavina del Rio T."/>
            <person name="Hammon N."/>
            <person name="Israni S."/>
            <person name="Dalin E."/>
            <person name="Tice H."/>
            <person name="Pitluck S."/>
            <person name="Munk A.C."/>
            <person name="Brettin T."/>
            <person name="Bruce D."/>
            <person name="Han C."/>
            <person name="Tapia R."/>
            <person name="Gilna P."/>
            <person name="Schmutz J."/>
            <person name="Larimer F."/>
            <person name="Land M."/>
            <person name="Hauser L."/>
            <person name="Kyrpides N."/>
            <person name="Lykidis A."/>
            <person name="da Costa M.S."/>
            <person name="Rainey F.A."/>
            <person name="Empadinhas N."/>
            <person name="Jolivet E."/>
            <person name="Battista J.R."/>
            <person name="Richardson P."/>
        </authorList>
    </citation>
    <scope>NUCLEOTIDE SEQUENCE [LARGE SCALE GENOMIC DNA]</scope>
    <source>
        <strain evidence="5">DSM 9941 / NBRC 16129 / PRD-1</strain>
    </source>
</reference>
<dbReference type="GO" id="GO:0009143">
    <property type="term" value="P:nucleoside triphosphate catabolic process"/>
    <property type="evidence" value="ECO:0007669"/>
    <property type="project" value="InterPro"/>
</dbReference>
<accession>Q1ATM4</accession>
<evidence type="ECO:0000256" key="1">
    <source>
        <dbReference type="ARBA" id="ARBA00008023"/>
    </source>
</evidence>
<dbReference type="Proteomes" id="UP000006637">
    <property type="component" value="Chromosome"/>
</dbReference>
<dbReference type="InterPro" id="IPR002637">
    <property type="entry name" value="RdgB/HAM1"/>
</dbReference>
<name>Q1ATM4_RUBXD</name>
<dbReference type="STRING" id="266117.Rxyl_2326"/>
<sequence>MHESECTIKAVRVVDLRPMRRRPVFVTGNENKLREAERILGFSLERADPKVPEIQSPDIAEVAGEKARAARKALGCPPRPVVVEDSGLVIEAWGGLPGAFTRWFLAGVGNEGILRMLSSFESRAARAVCVVAVADASGAVHAFRGEVPGSIAPEPRGGGGFGWDPIFVPEGSPLTYAEMGEEKHRASHRALAFRAAAGWFAEGA</sequence>
<dbReference type="CDD" id="cd00515">
    <property type="entry name" value="HAM1"/>
    <property type="match status" value="1"/>
</dbReference>
<organism evidence="4 5">
    <name type="scientific">Rubrobacter xylanophilus (strain DSM 9941 / JCM 11954 / NBRC 16129 / PRD-1)</name>
    <dbReference type="NCBI Taxonomy" id="266117"/>
    <lineage>
        <taxon>Bacteria</taxon>
        <taxon>Bacillati</taxon>
        <taxon>Actinomycetota</taxon>
        <taxon>Rubrobacteria</taxon>
        <taxon>Rubrobacterales</taxon>
        <taxon>Rubrobacteraceae</taxon>
        <taxon>Rubrobacter</taxon>
    </lineage>
</organism>
<dbReference type="AlphaFoldDB" id="Q1ATM4"/>
<dbReference type="GO" id="GO:0005737">
    <property type="term" value="C:cytoplasm"/>
    <property type="evidence" value="ECO:0007669"/>
    <property type="project" value="TreeGrafter"/>
</dbReference>
<dbReference type="KEGG" id="rxy:Rxyl_2326"/>
<dbReference type="GO" id="GO:0047429">
    <property type="term" value="F:nucleoside triphosphate diphosphatase activity"/>
    <property type="evidence" value="ECO:0007669"/>
    <property type="project" value="InterPro"/>
</dbReference>
<dbReference type="HOGENOM" id="CLU_082080_1_1_11"/>
<evidence type="ECO:0000256" key="3">
    <source>
        <dbReference type="RuleBase" id="RU003781"/>
    </source>
</evidence>
<dbReference type="PhylomeDB" id="Q1ATM4"/>
<evidence type="ECO:0000256" key="2">
    <source>
        <dbReference type="ARBA" id="ARBA00022801"/>
    </source>
</evidence>
<dbReference type="InterPro" id="IPR029001">
    <property type="entry name" value="ITPase-like_fam"/>
</dbReference>
<dbReference type="SUPFAM" id="SSF52972">
    <property type="entry name" value="ITPase-like"/>
    <property type="match status" value="1"/>
</dbReference>